<reference evidence="4" key="1">
    <citation type="submission" date="2016-11" db="EMBL/GenBank/DDBJ databases">
        <title>Trade-off between light-utilization and light-protection in marine flavobacteria.</title>
        <authorList>
            <person name="Kumagai Y."/>
            <person name="Yoshizawa S."/>
            <person name="Kogure K."/>
        </authorList>
    </citation>
    <scope>NUCLEOTIDE SEQUENCE [LARGE SCALE GENOMIC DNA]</scope>
    <source>
        <strain evidence="4">SG-18</strain>
    </source>
</reference>
<dbReference type="Gene3D" id="3.40.630.10">
    <property type="entry name" value="Zn peptidases"/>
    <property type="match status" value="1"/>
</dbReference>
<gene>
    <name evidence="3" type="ORF">BST99_04325</name>
</gene>
<sequence>MGLSEENRAIYALKWGRGSTKVMMWSQMHGNESTTTRALADLIQNLESAGSNHHWFEQFSFLLLPQLNPDGAERFTRVNANQVDLNRDAIEQSQKESRVLRTCFEEFEPDYCFNLHDQRSIFGAGTSGEPAQVSFLAPAADPDKVKTPSRTVSAHLIVAMRDALYTVIGNQVGRYDDQFNGNCVGDYFQSKGVPTILFEAGHAGEDYQREECRGLIAYSLVHCLDHIQKLSPDLDWPASYDLIPENEKNFMDGVIVDGTERMGFQYREEVFNGQLHFIPEKVAADCAAPFFHRELNTNRPEDQKAIEEVLTQLKK</sequence>
<dbReference type="AlphaFoldDB" id="A0A2S7T652"/>
<dbReference type="InterPro" id="IPR000834">
    <property type="entry name" value="Peptidase_M14"/>
</dbReference>
<organism evidence="3 4">
    <name type="scientific">Aureicoccus marinus</name>
    <dbReference type="NCBI Taxonomy" id="754435"/>
    <lineage>
        <taxon>Bacteria</taxon>
        <taxon>Pseudomonadati</taxon>
        <taxon>Bacteroidota</taxon>
        <taxon>Flavobacteriia</taxon>
        <taxon>Flavobacteriales</taxon>
        <taxon>Flavobacteriaceae</taxon>
        <taxon>Aureicoccus</taxon>
    </lineage>
</organism>
<dbReference type="RefSeq" id="WP_105000711.1">
    <property type="nucleotide sequence ID" value="NZ_MQVX01000001.1"/>
</dbReference>
<dbReference type="Proteomes" id="UP000239366">
    <property type="component" value="Unassembled WGS sequence"/>
</dbReference>
<dbReference type="Pfam" id="PF00246">
    <property type="entry name" value="Peptidase_M14"/>
    <property type="match status" value="1"/>
</dbReference>
<evidence type="ECO:0000256" key="1">
    <source>
        <dbReference type="PROSITE-ProRule" id="PRU01379"/>
    </source>
</evidence>
<protein>
    <recommendedName>
        <fullName evidence="2">Peptidase M14 domain-containing protein</fullName>
    </recommendedName>
</protein>
<dbReference type="GO" id="GO:0004181">
    <property type="term" value="F:metallocarboxypeptidase activity"/>
    <property type="evidence" value="ECO:0007669"/>
    <property type="project" value="InterPro"/>
</dbReference>
<evidence type="ECO:0000313" key="3">
    <source>
        <dbReference type="EMBL" id="PQJ15061.1"/>
    </source>
</evidence>
<dbReference type="PROSITE" id="PS52035">
    <property type="entry name" value="PEPTIDASE_M14"/>
    <property type="match status" value="1"/>
</dbReference>
<keyword evidence="4" id="KW-1185">Reference proteome</keyword>
<dbReference type="GO" id="GO:0006508">
    <property type="term" value="P:proteolysis"/>
    <property type="evidence" value="ECO:0007669"/>
    <property type="project" value="InterPro"/>
</dbReference>
<comment type="caution">
    <text evidence="1">Lacks conserved residue(s) required for the propagation of feature annotation.</text>
</comment>
<comment type="caution">
    <text evidence="3">The sequence shown here is derived from an EMBL/GenBank/DDBJ whole genome shotgun (WGS) entry which is preliminary data.</text>
</comment>
<accession>A0A2S7T652</accession>
<name>A0A2S7T652_9FLAO</name>
<proteinExistence type="inferred from homology"/>
<dbReference type="SUPFAM" id="SSF53187">
    <property type="entry name" value="Zn-dependent exopeptidases"/>
    <property type="match status" value="1"/>
</dbReference>
<evidence type="ECO:0000313" key="4">
    <source>
        <dbReference type="Proteomes" id="UP000239366"/>
    </source>
</evidence>
<evidence type="ECO:0000259" key="2">
    <source>
        <dbReference type="PROSITE" id="PS52035"/>
    </source>
</evidence>
<dbReference type="GO" id="GO:0008270">
    <property type="term" value="F:zinc ion binding"/>
    <property type="evidence" value="ECO:0007669"/>
    <property type="project" value="InterPro"/>
</dbReference>
<feature type="domain" description="Peptidase M14" evidence="2">
    <location>
        <begin position="1"/>
        <end position="315"/>
    </location>
</feature>
<dbReference type="EMBL" id="MQVX01000001">
    <property type="protein sequence ID" value="PQJ15061.1"/>
    <property type="molecule type" value="Genomic_DNA"/>
</dbReference>
<comment type="similarity">
    <text evidence="1">Belongs to the peptidase M14 family.</text>
</comment>